<comment type="pathway">
    <text evidence="2">Protein modification; protein glycosylation.</text>
</comment>
<evidence type="ECO:0000256" key="5">
    <source>
        <dbReference type="ARBA" id="ARBA00022679"/>
    </source>
</evidence>
<keyword evidence="10" id="KW-0472">Membrane</keyword>
<gene>
    <name evidence="15" type="ORF">CAPTEDRAFT_97736</name>
</gene>
<dbReference type="PANTHER" id="PTHR48438">
    <property type="entry name" value="ALPHA-(1,3)-FUCOSYLTRANSFERASE C-RELATED"/>
    <property type="match status" value="1"/>
</dbReference>
<evidence type="ECO:0000256" key="1">
    <source>
        <dbReference type="ARBA" id="ARBA00004323"/>
    </source>
</evidence>
<evidence type="ECO:0000256" key="3">
    <source>
        <dbReference type="ARBA" id="ARBA00008919"/>
    </source>
</evidence>
<dbReference type="PANTHER" id="PTHR48438:SF1">
    <property type="entry name" value="ALPHA-(1,3)-FUCOSYLTRANSFERASE C-RELATED"/>
    <property type="match status" value="1"/>
</dbReference>
<dbReference type="InterPro" id="IPR031481">
    <property type="entry name" value="Glyco_tran_10_N"/>
</dbReference>
<feature type="domain" description="Fucosyltransferase N-terminal" evidence="14">
    <location>
        <begin position="2"/>
        <end position="70"/>
    </location>
</feature>
<dbReference type="Gene3D" id="3.40.50.11660">
    <property type="entry name" value="Glycosyl transferase family 10, C-terminal domain"/>
    <property type="match status" value="1"/>
</dbReference>
<dbReference type="EMBL" id="KB292565">
    <property type="protein sequence ID" value="ELU17344.1"/>
    <property type="molecule type" value="Genomic_DNA"/>
</dbReference>
<evidence type="ECO:0000256" key="8">
    <source>
        <dbReference type="ARBA" id="ARBA00022989"/>
    </source>
</evidence>
<dbReference type="EMBL" id="AMQN01016933">
    <property type="status" value="NOT_ANNOTATED_CDS"/>
    <property type="molecule type" value="Genomic_DNA"/>
</dbReference>
<dbReference type="UniPathway" id="UPA00378"/>
<keyword evidence="11" id="KW-0325">Glycoprotein</keyword>
<evidence type="ECO:0000256" key="12">
    <source>
        <dbReference type="RuleBase" id="RU003832"/>
    </source>
</evidence>
<dbReference type="SUPFAM" id="SSF53756">
    <property type="entry name" value="UDP-Glycosyltransferase/glycogen phosphorylase"/>
    <property type="match status" value="1"/>
</dbReference>
<comment type="subcellular location">
    <subcellularLocation>
        <location evidence="1">Golgi apparatus membrane</location>
        <topology evidence="1">Single-pass type II membrane protein</topology>
    </subcellularLocation>
    <subcellularLocation>
        <location evidence="12">Golgi apparatus</location>
        <location evidence="12">Golgi stack membrane</location>
        <topology evidence="12">Single-pass type II membrane protein</topology>
    </subcellularLocation>
</comment>
<dbReference type="Proteomes" id="UP000014760">
    <property type="component" value="Unassembled WGS sequence"/>
</dbReference>
<evidence type="ECO:0000256" key="9">
    <source>
        <dbReference type="ARBA" id="ARBA00023034"/>
    </source>
</evidence>
<feature type="domain" description="Fucosyltransferase C-terminal" evidence="13">
    <location>
        <begin position="94"/>
        <end position="280"/>
    </location>
</feature>
<evidence type="ECO:0000256" key="11">
    <source>
        <dbReference type="ARBA" id="ARBA00023180"/>
    </source>
</evidence>
<proteinExistence type="inferred from homology"/>
<keyword evidence="6 12" id="KW-0812">Transmembrane</keyword>
<dbReference type="GO" id="GO:0008417">
    <property type="term" value="F:fucosyltransferase activity"/>
    <property type="evidence" value="ECO:0007669"/>
    <property type="project" value="InterPro"/>
</dbReference>
<evidence type="ECO:0000313" key="15">
    <source>
        <dbReference type="EMBL" id="ELU17344.1"/>
    </source>
</evidence>
<keyword evidence="4 12" id="KW-0328">Glycosyltransferase</keyword>
<dbReference type="FunFam" id="3.40.50.11660:FF:000004">
    <property type="entry name" value="Glycoprotein 3-alpha-L-fucosyltransferase A"/>
    <property type="match status" value="1"/>
</dbReference>
<keyword evidence="7" id="KW-0735">Signal-anchor</keyword>
<sequence length="305" mass="35246">MDSDVVLIRIRKLKDKSALPPRRHPRQKWLFFETEPPTKTWSFVPSLNPDDLKDAFNLTSTYAYDSDIPSRLEMTCVANNAELQSLEKVNFATGKSRGVAWFVSHCQTQSKREAYVEQLQKHIEVDVYGACGPYSCDDTPFGNKEAVSANNLADCDSRVLNTTYKFYLAFENSLCEHYVTEKLTRMFVHKLNIIPVVMGHEDYKRLLPVGSFIDIRDFDSPMSLADHLKRIDDDDDLYNEYIRRKMAVRCDFPRDVLYECRLCEYLHQHKHQQQTVKDAASFWGVEERCLSPGEYFAGVANDIAV</sequence>
<evidence type="ECO:0000256" key="2">
    <source>
        <dbReference type="ARBA" id="ARBA00004922"/>
    </source>
</evidence>
<evidence type="ECO:0000259" key="13">
    <source>
        <dbReference type="Pfam" id="PF00852"/>
    </source>
</evidence>
<dbReference type="HOGENOM" id="CLU_032075_3_0_1"/>
<accession>R7VFF3</accession>
<dbReference type="GO" id="GO:0000139">
    <property type="term" value="C:Golgi membrane"/>
    <property type="evidence" value="ECO:0007669"/>
    <property type="project" value="UniProtKB-SubCell"/>
</dbReference>
<keyword evidence="17" id="KW-1185">Reference proteome</keyword>
<protein>
    <recommendedName>
        <fullName evidence="12">Fucosyltransferase</fullName>
        <ecNumber evidence="12">2.4.1.-</ecNumber>
    </recommendedName>
</protein>
<comment type="similarity">
    <text evidence="3 12">Belongs to the glycosyltransferase 10 family.</text>
</comment>
<dbReference type="EnsemblMetazoa" id="CapteT97736">
    <property type="protein sequence ID" value="CapteP97736"/>
    <property type="gene ID" value="CapteG97736"/>
</dbReference>
<dbReference type="AlphaFoldDB" id="R7VFF3"/>
<reference evidence="15 17" key="2">
    <citation type="journal article" date="2013" name="Nature">
        <title>Insights into bilaterian evolution from three spiralian genomes.</title>
        <authorList>
            <person name="Simakov O."/>
            <person name="Marletaz F."/>
            <person name="Cho S.J."/>
            <person name="Edsinger-Gonzales E."/>
            <person name="Havlak P."/>
            <person name="Hellsten U."/>
            <person name="Kuo D.H."/>
            <person name="Larsson T."/>
            <person name="Lv J."/>
            <person name="Arendt D."/>
            <person name="Savage R."/>
            <person name="Osoegawa K."/>
            <person name="de Jong P."/>
            <person name="Grimwood J."/>
            <person name="Chapman J.A."/>
            <person name="Shapiro H."/>
            <person name="Aerts A."/>
            <person name="Otillar R.P."/>
            <person name="Terry A.Y."/>
            <person name="Boore J.L."/>
            <person name="Grigoriev I.V."/>
            <person name="Lindberg D.R."/>
            <person name="Seaver E.C."/>
            <person name="Weisblat D.A."/>
            <person name="Putnam N.H."/>
            <person name="Rokhsar D.S."/>
        </authorList>
    </citation>
    <scope>NUCLEOTIDE SEQUENCE</scope>
    <source>
        <strain evidence="15 17">I ESC-2004</strain>
    </source>
</reference>
<dbReference type="EC" id="2.4.1.-" evidence="12"/>
<dbReference type="OMA" id="HREIATN"/>
<dbReference type="Pfam" id="PF17039">
    <property type="entry name" value="Glyco_tran_10_N"/>
    <property type="match status" value="1"/>
</dbReference>
<name>R7VFF3_CAPTE</name>
<reference evidence="17" key="1">
    <citation type="submission" date="2012-12" db="EMBL/GenBank/DDBJ databases">
        <authorList>
            <person name="Hellsten U."/>
            <person name="Grimwood J."/>
            <person name="Chapman J.A."/>
            <person name="Shapiro H."/>
            <person name="Aerts A."/>
            <person name="Otillar R.P."/>
            <person name="Terry A.Y."/>
            <person name="Boore J.L."/>
            <person name="Simakov O."/>
            <person name="Marletaz F."/>
            <person name="Cho S.-J."/>
            <person name="Edsinger-Gonzales E."/>
            <person name="Havlak P."/>
            <person name="Kuo D.-H."/>
            <person name="Larsson T."/>
            <person name="Lv J."/>
            <person name="Arendt D."/>
            <person name="Savage R."/>
            <person name="Osoegawa K."/>
            <person name="de Jong P."/>
            <person name="Lindberg D.R."/>
            <person name="Seaver E.C."/>
            <person name="Weisblat D.A."/>
            <person name="Putnam N.H."/>
            <person name="Grigoriev I.V."/>
            <person name="Rokhsar D.S."/>
        </authorList>
    </citation>
    <scope>NUCLEOTIDE SEQUENCE</scope>
    <source>
        <strain evidence="17">I ESC-2004</strain>
    </source>
</reference>
<dbReference type="InterPro" id="IPR038577">
    <property type="entry name" value="GT10-like_C_sf"/>
</dbReference>
<organism evidence="15">
    <name type="scientific">Capitella teleta</name>
    <name type="common">Polychaete worm</name>
    <dbReference type="NCBI Taxonomy" id="283909"/>
    <lineage>
        <taxon>Eukaryota</taxon>
        <taxon>Metazoa</taxon>
        <taxon>Spiralia</taxon>
        <taxon>Lophotrochozoa</taxon>
        <taxon>Annelida</taxon>
        <taxon>Polychaeta</taxon>
        <taxon>Sedentaria</taxon>
        <taxon>Scolecida</taxon>
        <taxon>Capitellidae</taxon>
        <taxon>Capitella</taxon>
    </lineage>
</organism>
<evidence type="ECO:0000256" key="10">
    <source>
        <dbReference type="ARBA" id="ARBA00023136"/>
    </source>
</evidence>
<keyword evidence="8" id="KW-1133">Transmembrane helix</keyword>
<keyword evidence="5 12" id="KW-0808">Transferase</keyword>
<dbReference type="GO" id="GO:0032580">
    <property type="term" value="C:Golgi cisterna membrane"/>
    <property type="evidence" value="ECO:0007669"/>
    <property type="project" value="UniProtKB-SubCell"/>
</dbReference>
<evidence type="ECO:0000313" key="16">
    <source>
        <dbReference type="EnsemblMetazoa" id="CapteP97736"/>
    </source>
</evidence>
<evidence type="ECO:0000256" key="7">
    <source>
        <dbReference type="ARBA" id="ARBA00022968"/>
    </source>
</evidence>
<dbReference type="InterPro" id="IPR001503">
    <property type="entry name" value="Glyco_trans_10"/>
</dbReference>
<evidence type="ECO:0000313" key="17">
    <source>
        <dbReference type="Proteomes" id="UP000014760"/>
    </source>
</evidence>
<keyword evidence="9 12" id="KW-0333">Golgi apparatus</keyword>
<evidence type="ECO:0000256" key="6">
    <source>
        <dbReference type="ARBA" id="ARBA00022692"/>
    </source>
</evidence>
<dbReference type="OrthoDB" id="427096at2759"/>
<dbReference type="Pfam" id="PF00852">
    <property type="entry name" value="Glyco_transf_10"/>
    <property type="match status" value="1"/>
</dbReference>
<dbReference type="InterPro" id="IPR055270">
    <property type="entry name" value="Glyco_tran_10_C"/>
</dbReference>
<evidence type="ECO:0000256" key="4">
    <source>
        <dbReference type="ARBA" id="ARBA00022676"/>
    </source>
</evidence>
<evidence type="ECO:0000259" key="14">
    <source>
        <dbReference type="Pfam" id="PF17039"/>
    </source>
</evidence>
<reference evidence="16" key="3">
    <citation type="submission" date="2015-06" db="UniProtKB">
        <authorList>
            <consortium name="EnsemblMetazoa"/>
        </authorList>
    </citation>
    <scope>IDENTIFICATION</scope>
</reference>